<dbReference type="SMART" id="SM00225">
    <property type="entry name" value="BTB"/>
    <property type="match status" value="1"/>
</dbReference>
<dbReference type="Proteomes" id="UP000230233">
    <property type="component" value="Chromosome I"/>
</dbReference>
<comment type="caution">
    <text evidence="2">The sequence shown here is derived from an EMBL/GenBank/DDBJ whole genome shotgun (WGS) entry which is preliminary data.</text>
</comment>
<dbReference type="SUPFAM" id="SSF54695">
    <property type="entry name" value="POZ domain"/>
    <property type="match status" value="1"/>
</dbReference>
<evidence type="ECO:0000313" key="3">
    <source>
        <dbReference type="Proteomes" id="UP000230233"/>
    </source>
</evidence>
<sequence>MSDCKVSDFLEMEIPERIESWKTGVTLGLLQRGGGTTYTDSHGLSWLIKWRHLNDKIEIGVIGNFTENCLIKLSAGFSFGEDKRDDLSITYDEVQAGQLGCKQTHSMNNVILLAGAPIACVNIQVLLNIAHIKKLKSKDFDESNASCSDFVVEAKGEKFYISKKYLTGHCPVLHEQFIKENITTEWRTDKLDPSLFQEFLEVLYLVPDAIMDYNVIYLLRLAKLWKARTVTRQCELFLMKHKNLNLLKLKFQLANEFDLFDLENWCVSQVSKDSAYCMVQRDYGFSERAIAALRDKLDVSSRTRTSTCKRK</sequence>
<dbReference type="PANTHER" id="PTHR22743">
    <property type="entry name" value="MEPRIN/TRAF-LIKE MATH FAMILY-C.ELEGANS"/>
    <property type="match status" value="1"/>
</dbReference>
<proteinExistence type="predicted"/>
<dbReference type="InterPro" id="IPR052664">
    <property type="entry name" value="BTB-MATH_domain_protein"/>
</dbReference>
<dbReference type="InterPro" id="IPR000210">
    <property type="entry name" value="BTB/POZ_dom"/>
</dbReference>
<name>A0A2G5VNB9_9PELO</name>
<dbReference type="InterPro" id="IPR011333">
    <property type="entry name" value="SKP1/BTB/POZ_sf"/>
</dbReference>
<evidence type="ECO:0000313" key="2">
    <source>
        <dbReference type="EMBL" id="PIC53150.1"/>
    </source>
</evidence>
<protein>
    <recommendedName>
        <fullName evidence="1">BTB domain-containing protein</fullName>
    </recommendedName>
</protein>
<dbReference type="Pfam" id="PF00651">
    <property type="entry name" value="BTB"/>
    <property type="match status" value="1"/>
</dbReference>
<dbReference type="PANTHER" id="PTHR22743:SF165">
    <property type="entry name" value="BTB AND MATH DOMAIN CONTAINING-RELATED"/>
    <property type="match status" value="1"/>
</dbReference>
<accession>A0A2G5VNB9</accession>
<dbReference type="Gene3D" id="3.30.710.10">
    <property type="entry name" value="Potassium Channel Kv1.1, Chain A"/>
    <property type="match status" value="1"/>
</dbReference>
<evidence type="ECO:0000259" key="1">
    <source>
        <dbReference type="SMART" id="SM00225"/>
    </source>
</evidence>
<gene>
    <name evidence="2" type="primary">Cnig_chr_I.g2971</name>
    <name evidence="2" type="ORF">B9Z55_002971</name>
</gene>
<dbReference type="EMBL" id="PDUG01000001">
    <property type="protein sequence ID" value="PIC53150.1"/>
    <property type="molecule type" value="Genomic_DNA"/>
</dbReference>
<reference evidence="3" key="1">
    <citation type="submission" date="2017-10" db="EMBL/GenBank/DDBJ databases">
        <title>Rapid genome shrinkage in a self-fertile nematode reveals novel sperm competition proteins.</title>
        <authorList>
            <person name="Yin D."/>
            <person name="Schwarz E.M."/>
            <person name="Thomas C.G."/>
            <person name="Felde R.L."/>
            <person name="Korf I.F."/>
            <person name="Cutter A.D."/>
            <person name="Schartner C.M."/>
            <person name="Ralston E.J."/>
            <person name="Meyer B.J."/>
            <person name="Haag E.S."/>
        </authorList>
    </citation>
    <scope>NUCLEOTIDE SEQUENCE [LARGE SCALE GENOMIC DNA]</scope>
    <source>
        <strain evidence="3">JU1422</strain>
    </source>
</reference>
<feature type="domain" description="BTB" evidence="1">
    <location>
        <begin position="148"/>
        <end position="242"/>
    </location>
</feature>
<dbReference type="OrthoDB" id="10323014at2759"/>
<dbReference type="AlphaFoldDB" id="A0A2G5VNB9"/>
<keyword evidence="3" id="KW-1185">Reference proteome</keyword>
<organism evidence="2 3">
    <name type="scientific">Caenorhabditis nigoni</name>
    <dbReference type="NCBI Taxonomy" id="1611254"/>
    <lineage>
        <taxon>Eukaryota</taxon>
        <taxon>Metazoa</taxon>
        <taxon>Ecdysozoa</taxon>
        <taxon>Nematoda</taxon>
        <taxon>Chromadorea</taxon>
        <taxon>Rhabditida</taxon>
        <taxon>Rhabditina</taxon>
        <taxon>Rhabditomorpha</taxon>
        <taxon>Rhabditoidea</taxon>
        <taxon>Rhabditidae</taxon>
        <taxon>Peloderinae</taxon>
        <taxon>Caenorhabditis</taxon>
    </lineage>
</organism>